<reference evidence="2 3" key="1">
    <citation type="submission" date="2020-09" db="EMBL/GenBank/DDBJ databases">
        <title>Sinomicrobium weinanense sp. nov., a halophilic bacteria isolated from saline-alkali soil.</title>
        <authorList>
            <person name="Wu P."/>
            <person name="Ren H."/>
            <person name="Mei Y."/>
            <person name="Liang Y."/>
            <person name="Chen Z."/>
        </authorList>
    </citation>
    <scope>NUCLEOTIDE SEQUENCE [LARGE SCALE GENOMIC DNA]</scope>
    <source>
        <strain evidence="2 3">FJxs</strain>
    </source>
</reference>
<dbReference type="InterPro" id="IPR005151">
    <property type="entry name" value="Tail-specific_protease"/>
</dbReference>
<dbReference type="Gene3D" id="3.30.750.44">
    <property type="match status" value="1"/>
</dbReference>
<dbReference type="GO" id="GO:0008236">
    <property type="term" value="F:serine-type peptidase activity"/>
    <property type="evidence" value="ECO:0007669"/>
    <property type="project" value="InterPro"/>
</dbReference>
<sequence length="733" mass="84357">MKNHYIFILFFAHYCIYGQSQDFNFSFEDIEGETPMGWKLFGNENYDAFVDSTISEHGKNAAVIEYHGDHPEFKAWAYDIPAKYKGKKIKLSGYIKTENVTDGYAGLWMRIDPRVSFDNMQNRGITGTTDWKKYEITLDLKPDEAREIVFGGLLVGKGKMWIDDLQVSINGKLIEKAPLKKLSPAEKDREFDQGSRIKFPELNDKMISNLDLLGKIWGFLKYYHPEIGARNYNWDYELFRILPEYLRASTDKERDDTLYAWIEKYGSVEICNTCQATSEDAFLKPDLAWIDHSGLSPRLKDKLHYIQQNRHQGKHYYISSAPGSGNPEFRHENLYSQMFYPDEGFRLLALYRYWNMIQYYFPYKHLISKDWNKTLKTYIPKFIHAKNELEYELATLRIIGDIQDTHANLYGQNNAIREWKGALRAPVVTRFIENKLTVIDYYNPKFKDRTGLEKGDVITKINGKPVTTLIEEKLPYYPASNYTSQLLGMSRDLLRSNKSTIQINYIRDREELSKTLKLYHSDSLNITSWYRRGEADKSYKFLDGNIGYITLKSIKQKDIKKIKKEFMNARGIIVDIRNYPKTFVPFTLGSFFTSRLSPFVKITAANYNNPGEFTFTRTNKIPPKKKTFKGKVVVLVNENSLSQSEYTAMAFRAGDNVTIVGSTTAGADGNVSSINLPGGLRSAISGIGIYYPDGTETQQAGIVPDVEVLPTIQGIKEGRDEVLEKAIEIINND</sequence>
<dbReference type="PANTHER" id="PTHR32060">
    <property type="entry name" value="TAIL-SPECIFIC PROTEASE"/>
    <property type="match status" value="1"/>
</dbReference>
<dbReference type="Gene3D" id="3.90.226.10">
    <property type="entry name" value="2-enoyl-CoA Hydratase, Chain A, domain 1"/>
    <property type="match status" value="1"/>
</dbReference>
<keyword evidence="3" id="KW-1185">Reference proteome</keyword>
<comment type="caution">
    <text evidence="2">The sequence shown here is derived from an EMBL/GenBank/DDBJ whole genome shotgun (WGS) entry which is preliminary data.</text>
</comment>
<dbReference type="InterPro" id="IPR029045">
    <property type="entry name" value="ClpP/crotonase-like_dom_sf"/>
</dbReference>
<dbReference type="EMBL" id="JACVDC010000002">
    <property type="protein sequence ID" value="MBC9794633.1"/>
    <property type="molecule type" value="Genomic_DNA"/>
</dbReference>
<dbReference type="Pfam" id="PF03572">
    <property type="entry name" value="Peptidase_S41"/>
    <property type="match status" value="1"/>
</dbReference>
<dbReference type="GO" id="GO:0030288">
    <property type="term" value="C:outer membrane-bounded periplasmic space"/>
    <property type="evidence" value="ECO:0007669"/>
    <property type="project" value="TreeGrafter"/>
</dbReference>
<gene>
    <name evidence="2" type="ORF">IBL28_01530</name>
</gene>
<evidence type="ECO:0000313" key="3">
    <source>
        <dbReference type="Proteomes" id="UP000653730"/>
    </source>
</evidence>
<evidence type="ECO:0000313" key="2">
    <source>
        <dbReference type="EMBL" id="MBC9794633.1"/>
    </source>
</evidence>
<dbReference type="InterPro" id="IPR036034">
    <property type="entry name" value="PDZ_sf"/>
</dbReference>
<dbReference type="Proteomes" id="UP000653730">
    <property type="component" value="Unassembled WGS sequence"/>
</dbReference>
<dbReference type="Gene3D" id="2.30.42.10">
    <property type="match status" value="1"/>
</dbReference>
<name>A0A926Q091_9FLAO</name>
<dbReference type="SUPFAM" id="SSF52096">
    <property type="entry name" value="ClpP/crotonase"/>
    <property type="match status" value="1"/>
</dbReference>
<dbReference type="PANTHER" id="PTHR32060:SF30">
    <property type="entry name" value="CARBOXY-TERMINAL PROCESSING PROTEASE CTPA"/>
    <property type="match status" value="1"/>
</dbReference>
<accession>A0A926Q091</accession>
<dbReference type="AlphaFoldDB" id="A0A926Q091"/>
<dbReference type="GO" id="GO:0007165">
    <property type="term" value="P:signal transduction"/>
    <property type="evidence" value="ECO:0007669"/>
    <property type="project" value="TreeGrafter"/>
</dbReference>
<dbReference type="Gene3D" id="2.60.120.260">
    <property type="entry name" value="Galactose-binding domain-like"/>
    <property type="match status" value="1"/>
</dbReference>
<dbReference type="RefSeq" id="WP_187963790.1">
    <property type="nucleotide sequence ID" value="NZ_JACVDC010000002.1"/>
</dbReference>
<dbReference type="GO" id="GO:0006508">
    <property type="term" value="P:proteolysis"/>
    <property type="evidence" value="ECO:0007669"/>
    <property type="project" value="InterPro"/>
</dbReference>
<dbReference type="SMART" id="SM00245">
    <property type="entry name" value="TSPc"/>
    <property type="match status" value="1"/>
</dbReference>
<proteinExistence type="predicted"/>
<dbReference type="CDD" id="cd07562">
    <property type="entry name" value="Peptidase_S41_TRI"/>
    <property type="match status" value="1"/>
</dbReference>
<evidence type="ECO:0000259" key="1">
    <source>
        <dbReference type="SMART" id="SM00245"/>
    </source>
</evidence>
<feature type="domain" description="Tail specific protease" evidence="1">
    <location>
        <begin position="509"/>
        <end position="709"/>
    </location>
</feature>
<organism evidence="2 3">
    <name type="scientific">Sinomicrobium weinanense</name>
    <dbReference type="NCBI Taxonomy" id="2842200"/>
    <lineage>
        <taxon>Bacteria</taxon>
        <taxon>Pseudomonadati</taxon>
        <taxon>Bacteroidota</taxon>
        <taxon>Flavobacteriia</taxon>
        <taxon>Flavobacteriales</taxon>
        <taxon>Flavobacteriaceae</taxon>
        <taxon>Sinomicrobium</taxon>
    </lineage>
</organism>
<dbReference type="SUPFAM" id="SSF50156">
    <property type="entry name" value="PDZ domain-like"/>
    <property type="match status" value="1"/>
</dbReference>
<dbReference type="GO" id="GO:0004175">
    <property type="term" value="F:endopeptidase activity"/>
    <property type="evidence" value="ECO:0007669"/>
    <property type="project" value="TreeGrafter"/>
</dbReference>
<protein>
    <submittedName>
        <fullName evidence="2">Peptidase S41</fullName>
    </submittedName>
</protein>